<reference evidence="6 7" key="1">
    <citation type="submission" date="2020-03" db="EMBL/GenBank/DDBJ databases">
        <title>Weissella sp. nov., isolated from Cybister lewisianus.</title>
        <authorList>
            <person name="Hyun D.-W."/>
            <person name="Bae J.-W."/>
        </authorList>
    </citation>
    <scope>NUCLEOTIDE SEQUENCE [LARGE SCALE GENOMIC DNA]</scope>
    <source>
        <strain evidence="6 7">HDW19</strain>
    </source>
</reference>
<feature type="domain" description="MucBP" evidence="5">
    <location>
        <begin position="592"/>
        <end position="653"/>
    </location>
</feature>
<keyword evidence="3" id="KW-1133">Transmembrane helix</keyword>
<evidence type="ECO:0000256" key="2">
    <source>
        <dbReference type="SAM" id="MobiDB-lite"/>
    </source>
</evidence>
<evidence type="ECO:0000256" key="4">
    <source>
        <dbReference type="SAM" id="SignalP"/>
    </source>
</evidence>
<keyword evidence="3" id="KW-0472">Membrane</keyword>
<evidence type="ECO:0000256" key="1">
    <source>
        <dbReference type="ARBA" id="ARBA00022737"/>
    </source>
</evidence>
<name>A0A6G8B0I8_9LACO</name>
<proteinExistence type="predicted"/>
<protein>
    <recommendedName>
        <fullName evidence="5">MucBP domain-containing protein</fullName>
    </recommendedName>
</protein>
<feature type="chain" id="PRO_5026016483" description="MucBP domain-containing protein" evidence="4">
    <location>
        <begin position="25"/>
        <end position="732"/>
    </location>
</feature>
<dbReference type="AlphaFoldDB" id="A0A6G8B0I8"/>
<dbReference type="Gene3D" id="3.10.20.320">
    <property type="entry name" value="Putative peptidoglycan bound protein (lpxtg motif)"/>
    <property type="match status" value="3"/>
</dbReference>
<feature type="transmembrane region" description="Helical" evidence="3">
    <location>
        <begin position="710"/>
        <end position="728"/>
    </location>
</feature>
<keyword evidence="3" id="KW-0812">Transmembrane</keyword>
<dbReference type="Pfam" id="PF06458">
    <property type="entry name" value="MucBP"/>
    <property type="match status" value="3"/>
</dbReference>
<dbReference type="InterPro" id="IPR009459">
    <property type="entry name" value="MucBP_dom"/>
</dbReference>
<sequence length="732" mass="81107">MKIGKYLLLSSTVLGLVKPMIALADHNDNAKGISNSMSKTDSDTYTESKTITSKNAKSVVLEDVPEMTAKEWESDAYGEQKYISKGVWDALSPDLNPLKYLDKPIPQSEFNNSNSLNPNLYNVKLTSLKGIQYFHNIKNVELQNQRSISQDELNKLGIFDITHFNAPGLSNMTDLSFLSNSKTDLSIVIIDGANVSDLSPLSIMKSNNENAIVLQANHLNEGRGGINSDSLKALENTPLSYLSLDYDNINDQGLENISKIKFSSNWHNLQNPTQKRGDYYLSLTGNNIYDLTPLNNTKVVPGDGSSKVSNMIINMERNHIMDVSPIYTLAENSELKGDVNYELDLLATGQDIDLNNEYFRGRYDNYVEQTFDIPMVIHLYGDKEVPQVNEAQDTYTKDYKNGKYTIVWHSNGEKEYEFTGLAHGSAGAAHDYTNFKGIIHQKIGENPTTKSLVTVKYVDVNGKEISKSVIKSGNVGDKYTTEKKHIEGYTFKEIKGSESGEFTDKSQTVTYIYTKNPVKAADVTAKYVDESGKEITDSEIKSGNIGDNYTTKKKDIEGYTFKEVKGSESGEFTDKSQTVTYIYTKNPVKAADVTAKYVDESGKEITNSEINSGNIGDKYTTKKKDIEGYTFKEVKGSVAGTLSDKVQTVTYIYAKNDDSENPTDSSEPDTPDNSGDTDKNIDSNSTIKNVVNNVVEGVQTLLPKTAAEKLTLAGVISFVVAMAGLVIWKKRK</sequence>
<feature type="region of interest" description="Disordered" evidence="2">
    <location>
        <begin position="655"/>
        <end position="684"/>
    </location>
</feature>
<feature type="signal peptide" evidence="4">
    <location>
        <begin position="1"/>
        <end position="24"/>
    </location>
</feature>
<dbReference type="RefSeq" id="WP_166010637.1">
    <property type="nucleotide sequence ID" value="NZ_CP049888.1"/>
</dbReference>
<keyword evidence="4" id="KW-0732">Signal</keyword>
<evidence type="ECO:0000259" key="5">
    <source>
        <dbReference type="Pfam" id="PF06458"/>
    </source>
</evidence>
<organism evidence="6 7">
    <name type="scientific">Weissella coleopterorum</name>
    <dbReference type="NCBI Taxonomy" id="2714949"/>
    <lineage>
        <taxon>Bacteria</taxon>
        <taxon>Bacillati</taxon>
        <taxon>Bacillota</taxon>
        <taxon>Bacilli</taxon>
        <taxon>Lactobacillales</taxon>
        <taxon>Lactobacillaceae</taxon>
        <taxon>Weissella</taxon>
    </lineage>
</organism>
<evidence type="ECO:0000313" key="6">
    <source>
        <dbReference type="EMBL" id="QIL50740.1"/>
    </source>
</evidence>
<feature type="domain" description="MucBP" evidence="5">
    <location>
        <begin position="453"/>
        <end position="514"/>
    </location>
</feature>
<dbReference type="EMBL" id="CP049888">
    <property type="protein sequence ID" value="QIL50740.1"/>
    <property type="molecule type" value="Genomic_DNA"/>
</dbReference>
<dbReference type="Proteomes" id="UP000500741">
    <property type="component" value="Chromosome"/>
</dbReference>
<feature type="domain" description="MucBP" evidence="5">
    <location>
        <begin position="522"/>
        <end position="584"/>
    </location>
</feature>
<accession>A0A6G8B0I8</accession>
<gene>
    <name evidence="6" type="ORF">G7084_05070</name>
</gene>
<evidence type="ECO:0000256" key="3">
    <source>
        <dbReference type="SAM" id="Phobius"/>
    </source>
</evidence>
<keyword evidence="7" id="KW-1185">Reference proteome</keyword>
<evidence type="ECO:0000313" key="7">
    <source>
        <dbReference type="Proteomes" id="UP000500741"/>
    </source>
</evidence>
<keyword evidence="1" id="KW-0677">Repeat</keyword>
<dbReference type="KEGG" id="wco:G7084_05070"/>